<accession>A0A9D2QZJ1</accession>
<dbReference type="InterPro" id="IPR013216">
    <property type="entry name" value="Methyltransf_11"/>
</dbReference>
<protein>
    <submittedName>
        <fullName evidence="5">Class I SAM-dependent methyltransferase</fullName>
    </submittedName>
</protein>
<evidence type="ECO:0000256" key="3">
    <source>
        <dbReference type="ARBA" id="ARBA00022691"/>
    </source>
</evidence>
<dbReference type="AlphaFoldDB" id="A0A9D2QZJ1"/>
<dbReference type="GO" id="GO:0008757">
    <property type="term" value="F:S-adenosylmethionine-dependent methyltransferase activity"/>
    <property type="evidence" value="ECO:0007669"/>
    <property type="project" value="InterPro"/>
</dbReference>
<keyword evidence="2" id="KW-0808">Transferase</keyword>
<dbReference type="SUPFAM" id="SSF53335">
    <property type="entry name" value="S-adenosyl-L-methionine-dependent methyltransferases"/>
    <property type="match status" value="1"/>
</dbReference>
<dbReference type="InterPro" id="IPR029063">
    <property type="entry name" value="SAM-dependent_MTases_sf"/>
</dbReference>
<evidence type="ECO:0000256" key="1">
    <source>
        <dbReference type="ARBA" id="ARBA00022603"/>
    </source>
</evidence>
<reference evidence="5" key="2">
    <citation type="submission" date="2021-04" db="EMBL/GenBank/DDBJ databases">
        <authorList>
            <person name="Gilroy R."/>
        </authorList>
    </citation>
    <scope>NUCLEOTIDE SEQUENCE</scope>
    <source>
        <strain evidence="5">ChiHjej8B7-25341</strain>
    </source>
</reference>
<dbReference type="PANTHER" id="PTHR43464">
    <property type="entry name" value="METHYLTRANSFERASE"/>
    <property type="match status" value="1"/>
</dbReference>
<dbReference type="GO" id="GO:0032259">
    <property type="term" value="P:methylation"/>
    <property type="evidence" value="ECO:0007669"/>
    <property type="project" value="UniProtKB-KW"/>
</dbReference>
<name>A0A9D2QZJ1_9FIRM</name>
<keyword evidence="3" id="KW-0949">S-adenosyl-L-methionine</keyword>
<proteinExistence type="predicted"/>
<feature type="domain" description="Methyltransferase type 11" evidence="4">
    <location>
        <begin position="83"/>
        <end position="177"/>
    </location>
</feature>
<organism evidence="5 6">
    <name type="scientific">Candidatus Eisenbergiella stercorigallinarum</name>
    <dbReference type="NCBI Taxonomy" id="2838557"/>
    <lineage>
        <taxon>Bacteria</taxon>
        <taxon>Bacillati</taxon>
        <taxon>Bacillota</taxon>
        <taxon>Clostridia</taxon>
        <taxon>Lachnospirales</taxon>
        <taxon>Lachnospiraceae</taxon>
        <taxon>Eisenbergiella</taxon>
    </lineage>
</organism>
<dbReference type="CDD" id="cd02440">
    <property type="entry name" value="AdoMet_MTases"/>
    <property type="match status" value="1"/>
</dbReference>
<evidence type="ECO:0000313" key="5">
    <source>
        <dbReference type="EMBL" id="HJD30906.1"/>
    </source>
</evidence>
<keyword evidence="1 5" id="KW-0489">Methyltransferase</keyword>
<evidence type="ECO:0000313" key="6">
    <source>
        <dbReference type="Proteomes" id="UP000823851"/>
    </source>
</evidence>
<dbReference type="Gene3D" id="3.40.50.150">
    <property type="entry name" value="Vaccinia Virus protein VP39"/>
    <property type="match status" value="1"/>
</dbReference>
<comment type="caution">
    <text evidence="5">The sequence shown here is derived from an EMBL/GenBank/DDBJ whole genome shotgun (WGS) entry which is preliminary data.</text>
</comment>
<gene>
    <name evidence="5" type="ORF">H9912_03095</name>
</gene>
<sequence length="284" mass="32002">MDEFYDPTPGFVITAKADRYGQGREGESYRQENIAYWSKRAPGYSQVNQEELSGGQRNVWRNLLDGRIRECFPGRARGDIRLLDIGAGPGFFSIILAELGYRVTAVDYTEAMLDQARKNAGSLAGQIDFRQMDAEALSFANGSFDVAVSRNLTWNLNDPERAYGEWARVLKQGGLLLNFDANWYRYLYDAGAKEGHRADREKVRTTGTADDTAGTDVAAMERIARKAPLSLRDRPGWDLEILKGLGMQVHAETDIWKEVWTRQEWINNASTPMFLVCGRKVSAE</sequence>
<evidence type="ECO:0000256" key="2">
    <source>
        <dbReference type="ARBA" id="ARBA00022679"/>
    </source>
</evidence>
<dbReference type="EMBL" id="DWUW01000088">
    <property type="protein sequence ID" value="HJD30906.1"/>
    <property type="molecule type" value="Genomic_DNA"/>
</dbReference>
<dbReference type="PANTHER" id="PTHR43464:SF19">
    <property type="entry name" value="UBIQUINONE BIOSYNTHESIS O-METHYLTRANSFERASE, MITOCHONDRIAL"/>
    <property type="match status" value="1"/>
</dbReference>
<dbReference type="Pfam" id="PF08241">
    <property type="entry name" value="Methyltransf_11"/>
    <property type="match status" value="1"/>
</dbReference>
<reference evidence="5" key="1">
    <citation type="journal article" date="2021" name="PeerJ">
        <title>Extensive microbial diversity within the chicken gut microbiome revealed by metagenomics and culture.</title>
        <authorList>
            <person name="Gilroy R."/>
            <person name="Ravi A."/>
            <person name="Getino M."/>
            <person name="Pursley I."/>
            <person name="Horton D.L."/>
            <person name="Alikhan N.F."/>
            <person name="Baker D."/>
            <person name="Gharbi K."/>
            <person name="Hall N."/>
            <person name="Watson M."/>
            <person name="Adriaenssens E.M."/>
            <person name="Foster-Nyarko E."/>
            <person name="Jarju S."/>
            <person name="Secka A."/>
            <person name="Antonio M."/>
            <person name="Oren A."/>
            <person name="Chaudhuri R.R."/>
            <person name="La Ragione R."/>
            <person name="Hildebrand F."/>
            <person name="Pallen M.J."/>
        </authorList>
    </citation>
    <scope>NUCLEOTIDE SEQUENCE</scope>
    <source>
        <strain evidence="5">ChiHjej8B7-25341</strain>
    </source>
</reference>
<evidence type="ECO:0000259" key="4">
    <source>
        <dbReference type="Pfam" id="PF08241"/>
    </source>
</evidence>
<dbReference type="Proteomes" id="UP000823851">
    <property type="component" value="Unassembled WGS sequence"/>
</dbReference>